<protein>
    <submittedName>
        <fullName evidence="1">Uncharacterized protein</fullName>
    </submittedName>
</protein>
<reference evidence="1" key="1">
    <citation type="journal article" date="2023" name="G3 (Bethesda)">
        <title>A reference genome for the long-term kleptoplast-retaining sea slug Elysia crispata morphotype clarki.</title>
        <authorList>
            <person name="Eastman K.E."/>
            <person name="Pendleton A.L."/>
            <person name="Shaikh M.A."/>
            <person name="Suttiyut T."/>
            <person name="Ogas R."/>
            <person name="Tomko P."/>
            <person name="Gavelis G."/>
            <person name="Widhalm J.R."/>
            <person name="Wisecaver J.H."/>
        </authorList>
    </citation>
    <scope>NUCLEOTIDE SEQUENCE</scope>
    <source>
        <strain evidence="1">ECLA1</strain>
    </source>
</reference>
<gene>
    <name evidence="1" type="ORF">RRG08_037171</name>
</gene>
<proteinExistence type="predicted"/>
<sequence length="91" mass="10396">MRLGLADDICQQSLPFVKCIPLRPVISESPIDLSYQYFSYTCHIGVSYRSVMPVFLLDLSYRSFLQICHVSIPLRPVISEFPTDLSCQYSS</sequence>
<keyword evidence="2" id="KW-1185">Reference proteome</keyword>
<comment type="caution">
    <text evidence="1">The sequence shown here is derived from an EMBL/GenBank/DDBJ whole genome shotgun (WGS) entry which is preliminary data.</text>
</comment>
<dbReference type="EMBL" id="JAWDGP010004759">
    <property type="protein sequence ID" value="KAK3762073.1"/>
    <property type="molecule type" value="Genomic_DNA"/>
</dbReference>
<evidence type="ECO:0000313" key="2">
    <source>
        <dbReference type="Proteomes" id="UP001283361"/>
    </source>
</evidence>
<organism evidence="1 2">
    <name type="scientific">Elysia crispata</name>
    <name type="common">lettuce slug</name>
    <dbReference type="NCBI Taxonomy" id="231223"/>
    <lineage>
        <taxon>Eukaryota</taxon>
        <taxon>Metazoa</taxon>
        <taxon>Spiralia</taxon>
        <taxon>Lophotrochozoa</taxon>
        <taxon>Mollusca</taxon>
        <taxon>Gastropoda</taxon>
        <taxon>Heterobranchia</taxon>
        <taxon>Euthyneura</taxon>
        <taxon>Panpulmonata</taxon>
        <taxon>Sacoglossa</taxon>
        <taxon>Placobranchoidea</taxon>
        <taxon>Plakobranchidae</taxon>
        <taxon>Elysia</taxon>
    </lineage>
</organism>
<evidence type="ECO:0000313" key="1">
    <source>
        <dbReference type="EMBL" id="KAK3762073.1"/>
    </source>
</evidence>
<dbReference type="Proteomes" id="UP001283361">
    <property type="component" value="Unassembled WGS sequence"/>
</dbReference>
<name>A0AAE1DA70_9GAST</name>
<dbReference type="AlphaFoldDB" id="A0AAE1DA70"/>
<accession>A0AAE1DA70</accession>